<dbReference type="Gene3D" id="3.30.429.10">
    <property type="entry name" value="Macrophage Migration Inhibitory Factor"/>
    <property type="match status" value="1"/>
</dbReference>
<evidence type="ECO:0008006" key="3">
    <source>
        <dbReference type="Google" id="ProtNLM"/>
    </source>
</evidence>
<evidence type="ECO:0000313" key="2">
    <source>
        <dbReference type="Proteomes" id="UP000800092"/>
    </source>
</evidence>
<reference evidence="1" key="1">
    <citation type="journal article" date="2020" name="Stud. Mycol.">
        <title>101 Dothideomycetes genomes: a test case for predicting lifestyles and emergence of pathogens.</title>
        <authorList>
            <person name="Haridas S."/>
            <person name="Albert R."/>
            <person name="Binder M."/>
            <person name="Bloem J."/>
            <person name="Labutti K."/>
            <person name="Salamov A."/>
            <person name="Andreopoulos B."/>
            <person name="Baker S."/>
            <person name="Barry K."/>
            <person name="Bills G."/>
            <person name="Bluhm B."/>
            <person name="Cannon C."/>
            <person name="Castanera R."/>
            <person name="Culley D."/>
            <person name="Daum C."/>
            <person name="Ezra D."/>
            <person name="Gonzalez J."/>
            <person name="Henrissat B."/>
            <person name="Kuo A."/>
            <person name="Liang C."/>
            <person name="Lipzen A."/>
            <person name="Lutzoni F."/>
            <person name="Magnuson J."/>
            <person name="Mondo S."/>
            <person name="Nolan M."/>
            <person name="Ohm R."/>
            <person name="Pangilinan J."/>
            <person name="Park H.-J."/>
            <person name="Ramirez L."/>
            <person name="Alfaro M."/>
            <person name="Sun H."/>
            <person name="Tritt A."/>
            <person name="Yoshinaga Y."/>
            <person name="Zwiers L.-H."/>
            <person name="Turgeon B."/>
            <person name="Goodwin S."/>
            <person name="Spatafora J."/>
            <person name="Crous P."/>
            <person name="Grigoriev I."/>
        </authorList>
    </citation>
    <scope>NUCLEOTIDE SEQUENCE</scope>
    <source>
        <strain evidence="1">Tuck. ex Michener</strain>
    </source>
</reference>
<organism evidence="1 2">
    <name type="scientific">Viridothelium virens</name>
    <name type="common">Speckled blister lichen</name>
    <name type="synonym">Trypethelium virens</name>
    <dbReference type="NCBI Taxonomy" id="1048519"/>
    <lineage>
        <taxon>Eukaryota</taxon>
        <taxon>Fungi</taxon>
        <taxon>Dikarya</taxon>
        <taxon>Ascomycota</taxon>
        <taxon>Pezizomycotina</taxon>
        <taxon>Dothideomycetes</taxon>
        <taxon>Dothideomycetes incertae sedis</taxon>
        <taxon>Trypetheliales</taxon>
        <taxon>Trypetheliaceae</taxon>
        <taxon>Viridothelium</taxon>
    </lineage>
</organism>
<accession>A0A6A6GZV7</accession>
<gene>
    <name evidence="1" type="ORF">EV356DRAFT_507124</name>
</gene>
<evidence type="ECO:0000313" key="1">
    <source>
        <dbReference type="EMBL" id="KAF2231356.1"/>
    </source>
</evidence>
<dbReference type="InterPro" id="IPR014347">
    <property type="entry name" value="Tautomerase/MIF_sf"/>
</dbReference>
<keyword evidence="2" id="KW-1185">Reference proteome</keyword>
<dbReference type="AlphaFoldDB" id="A0A6A6GZV7"/>
<proteinExistence type="predicted"/>
<dbReference type="SUPFAM" id="SSF55331">
    <property type="entry name" value="Tautomerase/MIF"/>
    <property type="match status" value="1"/>
</dbReference>
<protein>
    <recommendedName>
        <fullName evidence="3">Tautomerase cis-CaaD-like domain-containing protein</fullName>
    </recommendedName>
</protein>
<name>A0A6A6GZV7_VIRVR</name>
<dbReference type="EMBL" id="ML991828">
    <property type="protein sequence ID" value="KAF2231356.1"/>
    <property type="molecule type" value="Genomic_DNA"/>
</dbReference>
<dbReference type="Proteomes" id="UP000800092">
    <property type="component" value="Unassembled WGS sequence"/>
</dbReference>
<sequence>MPFLTVYHHYNFCPSSFGNVNDDRFNFAQTLTTTTCLHLSSTAPSTVKIAFIYCNGEDTDLFIGGRRNRDYMRIEAQIGKGRSEEEKRALMMGLTEAIVQSVKPKKREKLEVQVRIVEEEEGGLMTNGRLGE</sequence>